<dbReference type="RefSeq" id="WP_341470317.1">
    <property type="nucleotide sequence ID" value="NZ_CP128400.1"/>
</dbReference>
<organism evidence="1 3">
    <name type="scientific">Candidatus Chlorohelix allophototropha</name>
    <dbReference type="NCBI Taxonomy" id="3003348"/>
    <lineage>
        <taxon>Bacteria</taxon>
        <taxon>Bacillati</taxon>
        <taxon>Chloroflexota</taxon>
        <taxon>Chloroflexia</taxon>
        <taxon>Candidatus Chloroheliales</taxon>
        <taxon>Candidatus Chloroheliaceae</taxon>
        <taxon>Candidatus Chlorohelix</taxon>
    </lineage>
</organism>
<dbReference type="CDD" id="cd02440">
    <property type="entry name" value="AdoMet_MTases"/>
    <property type="match status" value="1"/>
</dbReference>
<evidence type="ECO:0000313" key="1">
    <source>
        <dbReference type="EMBL" id="NWJ48480.1"/>
    </source>
</evidence>
<dbReference type="InterPro" id="IPR029063">
    <property type="entry name" value="SAM-dependent_MTases_sf"/>
</dbReference>
<gene>
    <name evidence="1" type="ORF">HXX08_21700</name>
    <name evidence="2" type="ORF">OZ401_004024</name>
</gene>
<dbReference type="GO" id="GO:0008168">
    <property type="term" value="F:methyltransferase activity"/>
    <property type="evidence" value="ECO:0007669"/>
    <property type="project" value="UniProtKB-KW"/>
</dbReference>
<dbReference type="Proteomes" id="UP000521676">
    <property type="component" value="Unassembled WGS sequence"/>
</dbReference>
<dbReference type="PANTHER" id="PTHR43861">
    <property type="entry name" value="TRANS-ACONITATE 2-METHYLTRANSFERASE-RELATED"/>
    <property type="match status" value="1"/>
</dbReference>
<reference evidence="2" key="2">
    <citation type="journal article" date="2024" name="Nature">
        <title>Anoxygenic phototroph of the Chloroflexota uses a type I reaction centre.</title>
        <authorList>
            <person name="Tsuji J.M."/>
            <person name="Shaw N.A."/>
            <person name="Nagashima S."/>
            <person name="Venkiteswaran J.J."/>
            <person name="Schiff S.L."/>
            <person name="Watanabe T."/>
            <person name="Fukui M."/>
            <person name="Hanada S."/>
            <person name="Tank M."/>
            <person name="Neufeld J.D."/>
        </authorList>
    </citation>
    <scope>NUCLEOTIDE SEQUENCE</scope>
    <source>
        <strain evidence="2">L227-S17</strain>
    </source>
</reference>
<protein>
    <submittedName>
        <fullName evidence="1">Class I SAM-dependent methyltransferase</fullName>
    </submittedName>
</protein>
<reference evidence="1 3" key="1">
    <citation type="submission" date="2020-06" db="EMBL/GenBank/DDBJ databases">
        <title>Anoxygenic phototrophic Chloroflexota member uses a Type I reaction center.</title>
        <authorList>
            <person name="Tsuji J.M."/>
            <person name="Shaw N.A."/>
            <person name="Nagashima S."/>
            <person name="Venkiteswaran J."/>
            <person name="Schiff S.L."/>
            <person name="Hanada S."/>
            <person name="Tank M."/>
            <person name="Neufeld J.D."/>
        </authorList>
    </citation>
    <scope>NUCLEOTIDE SEQUENCE [LARGE SCALE GENOMIC DNA]</scope>
    <source>
        <strain evidence="1">L227-S17</strain>
    </source>
</reference>
<dbReference type="EMBL" id="CP128400">
    <property type="protein sequence ID" value="WJW68413.1"/>
    <property type="molecule type" value="Genomic_DNA"/>
</dbReference>
<keyword evidence="4" id="KW-1185">Reference proteome</keyword>
<dbReference type="GO" id="GO:0032259">
    <property type="term" value="P:methylation"/>
    <property type="evidence" value="ECO:0007669"/>
    <property type="project" value="UniProtKB-KW"/>
</dbReference>
<keyword evidence="1" id="KW-0808">Transferase</keyword>
<dbReference type="Gene3D" id="3.40.50.150">
    <property type="entry name" value="Vaccinia Virus protein VP39"/>
    <property type="match status" value="1"/>
</dbReference>
<accession>A0A8T7M8L2</accession>
<proteinExistence type="predicted"/>
<dbReference type="Pfam" id="PF13489">
    <property type="entry name" value="Methyltransf_23"/>
    <property type="match status" value="1"/>
</dbReference>
<name>A0A8T7M8L2_9CHLR</name>
<dbReference type="SUPFAM" id="SSF53335">
    <property type="entry name" value="S-adenosyl-L-methionine-dependent methyltransferases"/>
    <property type="match status" value="1"/>
</dbReference>
<keyword evidence="1" id="KW-0489">Methyltransferase</keyword>
<sequence>MRSDLYLDLFLKEDTHWWHVGKRMLMEQLIRKYMPHLQEKANLLDVGCGTGRMLDMLGGFGTPWGIDMADEALDFCRQRGFHNLRRHDLNQPFDFDFDFDVISALDVIEHLEDDIQGLKNLKQALNPDGILIVSVPAYQFMFSYWDVALGHKKRYTLKTLTQAVEAAGYTIVKKSYTNTSILIPAAVVRSLKGLAGRANRKINARLLSEDTDFTSLPKPLNDFLISLYNIENRLVLTKGLPMGLSALVVCKPNPSKQNV</sequence>
<evidence type="ECO:0000313" key="3">
    <source>
        <dbReference type="Proteomes" id="UP000521676"/>
    </source>
</evidence>
<dbReference type="EMBL" id="JACATZ010000003">
    <property type="protein sequence ID" value="NWJ48480.1"/>
    <property type="molecule type" value="Genomic_DNA"/>
</dbReference>
<evidence type="ECO:0000313" key="4">
    <source>
        <dbReference type="Proteomes" id="UP001431572"/>
    </source>
</evidence>
<dbReference type="AlphaFoldDB" id="A0A8T7M8L2"/>
<dbReference type="Proteomes" id="UP001431572">
    <property type="component" value="Chromosome 2"/>
</dbReference>
<evidence type="ECO:0000313" key="2">
    <source>
        <dbReference type="EMBL" id="WJW68413.1"/>
    </source>
</evidence>